<evidence type="ECO:0000256" key="3">
    <source>
        <dbReference type="ARBA" id="ARBA00023163"/>
    </source>
</evidence>
<keyword evidence="1" id="KW-0805">Transcription regulation</keyword>
<evidence type="ECO:0000313" key="6">
    <source>
        <dbReference type="Proteomes" id="UP000782519"/>
    </source>
</evidence>
<comment type="caution">
    <text evidence="5">The sequence shown here is derived from an EMBL/GenBank/DDBJ whole genome shotgun (WGS) entry which is preliminary data.</text>
</comment>
<dbReference type="Gene3D" id="2.60.120.10">
    <property type="entry name" value="Jelly Rolls"/>
    <property type="match status" value="1"/>
</dbReference>
<proteinExistence type="predicted"/>
<dbReference type="InterPro" id="IPR012318">
    <property type="entry name" value="HTH_CRP"/>
</dbReference>
<accession>A0A933VZR5</accession>
<feature type="domain" description="HTH crp-type" evidence="4">
    <location>
        <begin position="148"/>
        <end position="222"/>
    </location>
</feature>
<dbReference type="SUPFAM" id="SSF51206">
    <property type="entry name" value="cAMP-binding domain-like"/>
    <property type="match status" value="1"/>
</dbReference>
<dbReference type="SMART" id="SM00419">
    <property type="entry name" value="HTH_CRP"/>
    <property type="match status" value="1"/>
</dbReference>
<dbReference type="Pfam" id="PF00027">
    <property type="entry name" value="cNMP_binding"/>
    <property type="match status" value="1"/>
</dbReference>
<dbReference type="SUPFAM" id="SSF46785">
    <property type="entry name" value="Winged helix' DNA-binding domain"/>
    <property type="match status" value="1"/>
</dbReference>
<evidence type="ECO:0000256" key="1">
    <source>
        <dbReference type="ARBA" id="ARBA00023015"/>
    </source>
</evidence>
<dbReference type="AlphaFoldDB" id="A0A933VZR5"/>
<keyword evidence="2" id="KW-0238">DNA-binding</keyword>
<sequence>MERIHRILIDKLKEHSRIGHEDMVAIQALSFTIRELGRNEDFIRQGDAPKVSALVVEGMVGRYHLLPNGRRQYLSFHMAGDMPDSQTLFLDRMDHAVCAISPAVVASIPHKQLTRMFELRPQVGFAIWRETLIDAAIFREAITNNSARDMAARMAHLFCELFYRADASRLTRGNVMALPIGLAQLGETLGMAIATVNRTLAELRAARTIEFRGGELEVLDWPRLVEIGQFDPSYLHLKKAPAFTPGE</sequence>
<dbReference type="Pfam" id="PF13545">
    <property type="entry name" value="HTH_Crp_2"/>
    <property type="match status" value="1"/>
</dbReference>
<dbReference type="InterPro" id="IPR018490">
    <property type="entry name" value="cNMP-bd_dom_sf"/>
</dbReference>
<reference evidence="5" key="1">
    <citation type="submission" date="2020-07" db="EMBL/GenBank/DDBJ databases">
        <title>Huge and variable diversity of episymbiotic CPR bacteria and DPANN archaea in groundwater ecosystems.</title>
        <authorList>
            <person name="He C.Y."/>
            <person name="Keren R."/>
            <person name="Whittaker M."/>
            <person name="Farag I.F."/>
            <person name="Doudna J."/>
            <person name="Cate J.H.D."/>
            <person name="Banfield J.F."/>
        </authorList>
    </citation>
    <scope>NUCLEOTIDE SEQUENCE</scope>
    <source>
        <strain evidence="5">NC_groundwater_1818_Pr3_B-0.1um_66_35</strain>
    </source>
</reference>
<dbReference type="GO" id="GO:0003677">
    <property type="term" value="F:DNA binding"/>
    <property type="evidence" value="ECO:0007669"/>
    <property type="project" value="UniProtKB-KW"/>
</dbReference>
<dbReference type="CDD" id="cd00038">
    <property type="entry name" value="CAP_ED"/>
    <property type="match status" value="1"/>
</dbReference>
<evidence type="ECO:0000256" key="2">
    <source>
        <dbReference type="ARBA" id="ARBA00023125"/>
    </source>
</evidence>
<dbReference type="Proteomes" id="UP000782519">
    <property type="component" value="Unassembled WGS sequence"/>
</dbReference>
<protein>
    <submittedName>
        <fullName evidence="5">Crp/Fnr family transcriptional regulator</fullName>
    </submittedName>
</protein>
<name>A0A933VZR5_RHOPL</name>
<dbReference type="InterPro" id="IPR014710">
    <property type="entry name" value="RmlC-like_jellyroll"/>
</dbReference>
<dbReference type="InterPro" id="IPR000595">
    <property type="entry name" value="cNMP-bd_dom"/>
</dbReference>
<evidence type="ECO:0000313" key="5">
    <source>
        <dbReference type="EMBL" id="MBI5128706.1"/>
    </source>
</evidence>
<dbReference type="InterPro" id="IPR036390">
    <property type="entry name" value="WH_DNA-bd_sf"/>
</dbReference>
<dbReference type="PROSITE" id="PS51063">
    <property type="entry name" value="HTH_CRP_2"/>
    <property type="match status" value="1"/>
</dbReference>
<gene>
    <name evidence="5" type="ORF">HZA66_04645</name>
</gene>
<organism evidence="5 6">
    <name type="scientific">Rhodopseudomonas palustris</name>
    <dbReference type="NCBI Taxonomy" id="1076"/>
    <lineage>
        <taxon>Bacteria</taxon>
        <taxon>Pseudomonadati</taxon>
        <taxon>Pseudomonadota</taxon>
        <taxon>Alphaproteobacteria</taxon>
        <taxon>Hyphomicrobiales</taxon>
        <taxon>Nitrobacteraceae</taxon>
        <taxon>Rhodopseudomonas</taxon>
    </lineage>
</organism>
<dbReference type="EMBL" id="JACRJB010000014">
    <property type="protein sequence ID" value="MBI5128706.1"/>
    <property type="molecule type" value="Genomic_DNA"/>
</dbReference>
<evidence type="ECO:0000259" key="4">
    <source>
        <dbReference type="PROSITE" id="PS51063"/>
    </source>
</evidence>
<keyword evidence="3" id="KW-0804">Transcription</keyword>
<dbReference type="GO" id="GO:0006355">
    <property type="term" value="P:regulation of DNA-templated transcription"/>
    <property type="evidence" value="ECO:0007669"/>
    <property type="project" value="InterPro"/>
</dbReference>